<comment type="subcellular location">
    <subcellularLocation>
        <location evidence="2">Plastid</location>
        <location evidence="2">Chloroplast</location>
    </subcellularLocation>
</comment>
<keyword evidence="9 17" id="KW-0863">Zinc-finger</keyword>
<dbReference type="GO" id="GO:0045300">
    <property type="term" value="F:stearoyl-[ACP] desaturase activity"/>
    <property type="evidence" value="ECO:0007669"/>
    <property type="project" value="InterPro"/>
</dbReference>
<name>A0AAW1R458_9CHLO</name>
<keyword evidence="12" id="KW-0809">Transit peptide</keyword>
<evidence type="ECO:0008006" key="23">
    <source>
        <dbReference type="Google" id="ProtNLM"/>
    </source>
</evidence>
<dbReference type="PROSITE" id="PS50103">
    <property type="entry name" value="ZF_C3H1"/>
    <property type="match status" value="2"/>
</dbReference>
<keyword evidence="22" id="KW-1185">Reference proteome</keyword>
<dbReference type="SUPFAM" id="SSF47240">
    <property type="entry name" value="Ferritin-like"/>
    <property type="match status" value="1"/>
</dbReference>
<evidence type="ECO:0000256" key="13">
    <source>
        <dbReference type="ARBA" id="ARBA00023002"/>
    </source>
</evidence>
<feature type="zinc finger region" description="C3H1-type" evidence="17">
    <location>
        <begin position="4"/>
        <end position="29"/>
    </location>
</feature>
<keyword evidence="16" id="KW-0275">Fatty acid biosynthesis</keyword>
<dbReference type="Gene3D" id="1.10.620.20">
    <property type="entry name" value="Ribonucleotide Reductase, subunit A"/>
    <property type="match status" value="1"/>
</dbReference>
<evidence type="ECO:0000256" key="18">
    <source>
        <dbReference type="SAM" id="MobiDB-lite"/>
    </source>
</evidence>
<keyword evidence="5" id="KW-0444">Lipid biosynthesis</keyword>
<gene>
    <name evidence="21" type="ORF">WJX72_000905</name>
</gene>
<organism evidence="21 22">
    <name type="scientific">[Myrmecia] bisecta</name>
    <dbReference type="NCBI Taxonomy" id="41462"/>
    <lineage>
        <taxon>Eukaryota</taxon>
        <taxon>Viridiplantae</taxon>
        <taxon>Chlorophyta</taxon>
        <taxon>core chlorophytes</taxon>
        <taxon>Trebouxiophyceae</taxon>
        <taxon>Trebouxiales</taxon>
        <taxon>Trebouxiaceae</taxon>
        <taxon>Myrmecia</taxon>
    </lineage>
</organism>
<evidence type="ECO:0000256" key="6">
    <source>
        <dbReference type="ARBA" id="ARBA00022528"/>
    </source>
</evidence>
<keyword evidence="11 17" id="KW-0862">Zinc</keyword>
<evidence type="ECO:0000256" key="2">
    <source>
        <dbReference type="ARBA" id="ARBA00004229"/>
    </source>
</evidence>
<dbReference type="AlphaFoldDB" id="A0AAW1R458"/>
<keyword evidence="14" id="KW-0408">Iron</keyword>
<feature type="zinc finger region" description="C3H1-type" evidence="17">
    <location>
        <begin position="31"/>
        <end position="59"/>
    </location>
</feature>
<dbReference type="InterPro" id="IPR012348">
    <property type="entry name" value="RNR-like"/>
</dbReference>
<dbReference type="GO" id="GO:0009507">
    <property type="term" value="C:chloroplast"/>
    <property type="evidence" value="ECO:0007669"/>
    <property type="project" value="UniProtKB-SubCell"/>
</dbReference>
<feature type="domain" description="C3H1-type" evidence="19">
    <location>
        <begin position="31"/>
        <end position="59"/>
    </location>
</feature>
<comment type="subunit">
    <text evidence="4">Homodimer.</text>
</comment>
<evidence type="ECO:0000256" key="3">
    <source>
        <dbReference type="ARBA" id="ARBA00008749"/>
    </source>
</evidence>
<dbReference type="Pfam" id="PF00642">
    <property type="entry name" value="zf-CCCH"/>
    <property type="match status" value="1"/>
</dbReference>
<keyword evidence="10" id="KW-0276">Fatty acid metabolism</keyword>
<comment type="caution">
    <text evidence="21">The sequence shown here is derived from an EMBL/GenBank/DDBJ whole genome shotgun (WGS) entry which is preliminary data.</text>
</comment>
<dbReference type="SUPFAM" id="SSF90229">
    <property type="entry name" value="CCCH zinc finger"/>
    <property type="match status" value="2"/>
</dbReference>
<dbReference type="InterPro" id="IPR009078">
    <property type="entry name" value="Ferritin-like_SF"/>
</dbReference>
<feature type="domain" description="C2H2-type" evidence="20">
    <location>
        <begin position="192"/>
        <end position="216"/>
    </location>
</feature>
<evidence type="ECO:0000313" key="22">
    <source>
        <dbReference type="Proteomes" id="UP001489004"/>
    </source>
</evidence>
<keyword evidence="8 17" id="KW-0479">Metal-binding</keyword>
<dbReference type="InterPro" id="IPR036855">
    <property type="entry name" value="Znf_CCCH_sf"/>
</dbReference>
<comment type="similarity">
    <text evidence="3">Belongs to the fatty acid desaturase type 2 family.</text>
</comment>
<keyword evidence="6" id="KW-0150">Chloroplast</keyword>
<dbReference type="Pfam" id="PF03405">
    <property type="entry name" value="FA_desaturase_2"/>
    <property type="match status" value="1"/>
</dbReference>
<evidence type="ECO:0000256" key="16">
    <source>
        <dbReference type="ARBA" id="ARBA00023160"/>
    </source>
</evidence>
<evidence type="ECO:0000259" key="19">
    <source>
        <dbReference type="PROSITE" id="PS50103"/>
    </source>
</evidence>
<dbReference type="GO" id="GO:0006633">
    <property type="term" value="P:fatty acid biosynthetic process"/>
    <property type="evidence" value="ECO:0007669"/>
    <property type="project" value="UniProtKB-KW"/>
</dbReference>
<feature type="compositionally biased region" description="Polar residues" evidence="18">
    <location>
        <begin position="66"/>
        <end position="80"/>
    </location>
</feature>
<evidence type="ECO:0000256" key="12">
    <source>
        <dbReference type="ARBA" id="ARBA00022946"/>
    </source>
</evidence>
<evidence type="ECO:0000313" key="21">
    <source>
        <dbReference type="EMBL" id="KAK9828588.1"/>
    </source>
</evidence>
<sequence length="700" mass="78134">MPVTLQPVACLHFLKGECRVGDGCHFSHDVDAHRPICRFFSRSGHCRNGDRCRFAHDCAPMTEVSTTSLGPEASSSSSTHPEAAQPEVWTLERLTTCTLCKECSFAGPQHVPSKLGNFFVDFNKHIINEKLKMFPPKDTQVFPTDGTLEVDHLLFCSPCDRWFCESGPCALAMHVAAKHPGSRHDQALKSCRECPDCHKQFKTGQGVLSHFRDVHSHMHLLRDPFQRAIQAMQSIESGPDSDDSYDGCDDDMAQWERNCGFTDGEMSDLLCQGVKPWDDDAGDVLAALSSILVFGEQPAPDYQAHTGVTMNSQGLAKQSSTILKSSPSRALSARPRQRSSNAEKPVGEAPTIINGQILHSLSAHQFDLVNSMEKYVEERVLTVLKPVEKCWQPSDFLPDAASADFLDQVAELRKRTDCLPDDYLVVLIGDMITEEALPTYMAMLNTLDGVRDETGASPSVWGRWTRQWTAEENRHGDLMNKYIWLTGRVNMKAVEVTIQNLIGSGMDPKTENNPYLGFIYTSFQERATKISHGNTARHATEYGDKVLGTICGAIAQDEGRHEIAYTRIVDGLFERDPSGATVAFADMMRKQIVMPAHLMDDMEHPEKTGGRNLFADFSNVAQATGTYTAFDYADIMEHLIKRWNISSLTGLNADAQQAQEYLCKQPPRIRKLSERSMARRAKAKTKDTPFSWIYNRPVNC</sequence>
<accession>A0AAW1R458</accession>
<evidence type="ECO:0000256" key="11">
    <source>
        <dbReference type="ARBA" id="ARBA00022833"/>
    </source>
</evidence>
<evidence type="ECO:0000256" key="1">
    <source>
        <dbReference type="ARBA" id="ARBA00001954"/>
    </source>
</evidence>
<evidence type="ECO:0000256" key="9">
    <source>
        <dbReference type="ARBA" id="ARBA00022771"/>
    </source>
</evidence>
<dbReference type="EMBL" id="JALJOR010000001">
    <property type="protein sequence ID" value="KAK9828588.1"/>
    <property type="molecule type" value="Genomic_DNA"/>
</dbReference>
<dbReference type="CDD" id="cd01050">
    <property type="entry name" value="Acyl_ACP_Desat"/>
    <property type="match status" value="1"/>
</dbReference>
<feature type="compositionally biased region" description="Polar residues" evidence="18">
    <location>
        <begin position="315"/>
        <end position="324"/>
    </location>
</feature>
<dbReference type="Gene3D" id="4.10.1000.10">
    <property type="entry name" value="Zinc finger, CCCH-type"/>
    <property type="match status" value="1"/>
</dbReference>
<feature type="compositionally biased region" description="Low complexity" evidence="18">
    <location>
        <begin position="325"/>
        <end position="340"/>
    </location>
</feature>
<evidence type="ECO:0000256" key="17">
    <source>
        <dbReference type="PROSITE-ProRule" id="PRU00723"/>
    </source>
</evidence>
<dbReference type="PROSITE" id="PS00028">
    <property type="entry name" value="ZINC_FINGER_C2H2_1"/>
    <property type="match status" value="1"/>
</dbReference>
<evidence type="ECO:0000256" key="4">
    <source>
        <dbReference type="ARBA" id="ARBA00011738"/>
    </source>
</evidence>
<dbReference type="GO" id="GO:0008270">
    <property type="term" value="F:zinc ion binding"/>
    <property type="evidence" value="ECO:0007669"/>
    <property type="project" value="UniProtKB-KW"/>
</dbReference>
<dbReference type="InterPro" id="IPR000571">
    <property type="entry name" value="Znf_CCCH"/>
</dbReference>
<evidence type="ECO:0000256" key="14">
    <source>
        <dbReference type="ARBA" id="ARBA00023004"/>
    </source>
</evidence>
<protein>
    <recommendedName>
        <fullName evidence="23">Acyl-[acyl-carrier-protein] desaturase</fullName>
    </recommendedName>
</protein>
<dbReference type="PROSITE" id="PS50157">
    <property type="entry name" value="ZINC_FINGER_C2H2_2"/>
    <property type="match status" value="1"/>
</dbReference>
<dbReference type="FunFam" id="1.10.620.20:FF:000002">
    <property type="entry name" value="Stearoyl-[acyl-carrier-protein] 9-desaturase, chloroplastic"/>
    <property type="match status" value="1"/>
</dbReference>
<dbReference type="PANTHER" id="PTHR31155:SF9">
    <property type="entry name" value="STEAROYL-[ACYL-CARRIER-PROTEIN] 9-DESATURASE 7, CHLOROPLASTIC"/>
    <property type="match status" value="1"/>
</dbReference>
<evidence type="ECO:0000256" key="7">
    <source>
        <dbReference type="ARBA" id="ARBA00022640"/>
    </source>
</evidence>
<evidence type="ECO:0000256" key="15">
    <source>
        <dbReference type="ARBA" id="ARBA00023098"/>
    </source>
</evidence>
<evidence type="ECO:0000256" key="5">
    <source>
        <dbReference type="ARBA" id="ARBA00022516"/>
    </source>
</evidence>
<dbReference type="InterPro" id="IPR013087">
    <property type="entry name" value="Znf_C2H2_type"/>
</dbReference>
<dbReference type="InterPro" id="IPR005067">
    <property type="entry name" value="Fatty_acid_desaturase-2"/>
</dbReference>
<keyword evidence="7" id="KW-0934">Plastid</keyword>
<feature type="region of interest" description="Disordered" evidence="18">
    <location>
        <begin position="66"/>
        <end position="85"/>
    </location>
</feature>
<proteinExistence type="inferred from homology"/>
<dbReference type="SMART" id="SM00356">
    <property type="entry name" value="ZnF_C3H1"/>
    <property type="match status" value="2"/>
</dbReference>
<keyword evidence="13" id="KW-0560">Oxidoreductase</keyword>
<reference evidence="21 22" key="1">
    <citation type="journal article" date="2024" name="Nat. Commun.">
        <title>Phylogenomics reveals the evolutionary origins of lichenization in chlorophyte algae.</title>
        <authorList>
            <person name="Puginier C."/>
            <person name="Libourel C."/>
            <person name="Otte J."/>
            <person name="Skaloud P."/>
            <person name="Haon M."/>
            <person name="Grisel S."/>
            <person name="Petersen M."/>
            <person name="Berrin J.G."/>
            <person name="Delaux P.M."/>
            <person name="Dal Grande F."/>
            <person name="Keller J."/>
        </authorList>
    </citation>
    <scope>NUCLEOTIDE SEQUENCE [LARGE SCALE GENOMIC DNA]</scope>
    <source>
        <strain evidence="21 22">SAG 2043</strain>
    </source>
</reference>
<comment type="cofactor">
    <cofactor evidence="1">
        <name>Fe(2+)</name>
        <dbReference type="ChEBI" id="CHEBI:29033"/>
    </cofactor>
</comment>
<dbReference type="PANTHER" id="PTHR31155">
    <property type="entry name" value="ACYL- ACYL-CARRIER-PROTEIN DESATURASE-RELATED"/>
    <property type="match status" value="1"/>
</dbReference>
<evidence type="ECO:0000256" key="10">
    <source>
        <dbReference type="ARBA" id="ARBA00022832"/>
    </source>
</evidence>
<evidence type="ECO:0000259" key="20">
    <source>
        <dbReference type="PROSITE" id="PS50157"/>
    </source>
</evidence>
<feature type="domain" description="C3H1-type" evidence="19">
    <location>
        <begin position="4"/>
        <end position="29"/>
    </location>
</feature>
<keyword evidence="15" id="KW-0443">Lipid metabolism</keyword>
<feature type="region of interest" description="Disordered" evidence="18">
    <location>
        <begin position="315"/>
        <end position="347"/>
    </location>
</feature>
<dbReference type="Proteomes" id="UP001489004">
    <property type="component" value="Unassembled WGS sequence"/>
</dbReference>
<evidence type="ECO:0000256" key="8">
    <source>
        <dbReference type="ARBA" id="ARBA00022723"/>
    </source>
</evidence>